<dbReference type="NCBIfam" id="TIGR00229">
    <property type="entry name" value="sensory_box"/>
    <property type="match status" value="1"/>
</dbReference>
<protein>
    <submittedName>
        <fullName evidence="5">EAL domain-containing protein</fullName>
    </submittedName>
</protein>
<proteinExistence type="predicted"/>
<organism evidence="5 6">
    <name type="scientific">Sulfitobacter sediminis</name>
    <dbReference type="NCBI Taxonomy" id="3234186"/>
    <lineage>
        <taxon>Bacteria</taxon>
        <taxon>Pseudomonadati</taxon>
        <taxon>Pseudomonadota</taxon>
        <taxon>Alphaproteobacteria</taxon>
        <taxon>Rhodobacterales</taxon>
        <taxon>Roseobacteraceae</taxon>
        <taxon>Sulfitobacter</taxon>
    </lineage>
</organism>
<dbReference type="SUPFAM" id="SSF55073">
    <property type="entry name" value="Nucleotide cyclase"/>
    <property type="match status" value="1"/>
</dbReference>
<keyword evidence="6" id="KW-1185">Reference proteome</keyword>
<gene>
    <name evidence="5" type="ORF">AB2B41_08570</name>
</gene>
<dbReference type="Gene3D" id="3.30.70.270">
    <property type="match status" value="1"/>
</dbReference>
<dbReference type="Pfam" id="PF13426">
    <property type="entry name" value="PAS_9"/>
    <property type="match status" value="1"/>
</dbReference>
<sequence>MSLENILQNFLSLTQDAVAAGYRAKGDDTARLVYVNQGFVDVFGYTLEDVVNHPASILHDHDDWRDFVEKIAPQIAAGLPRFQSEARNRRADGSKFWASISLMYADYDEDGGRYSAAVYRDISELVQQRTNAEAAQTRLLDAINAYPDPFAIYQTDGTLSICNSAYAAVSSKDPQKIRPGMTYREIVSITLDDGLQLEPPEGRKAYFERTENEARAGIDVVDLELPGDRHHRVMRNVSESGNIIVQRVDITELVRQRRAAEEAQNRLLSAINAYPDPFVIYDRDMRLVTCNTAYRESMSTNPEAIRPGMHVGEVLNHAMDCGLIPEPPEGREAYVNGIIEDALKGKRAVDIEFAGDTHNRVLRSITENEDYVSISVDITELVRQRHTAEAAQKRLMSAINANPAPFCIYEPNGTLVAHNRAYALDFCKDPSRIRAGMKLDEVMRVALENRVFPDAIGREEEWLANMMANKRTVAPVEDIRLSGDRIHRTFRSHSDDGDLIIMRIDMTEQMRQRKALEEHAEQLERANDEITYKAFHDELTGLGNRRYLIDEFEKFRQKREADGGELAVLHIDLDRFKQINDTMGHAAGDHVLKEVAERIRGRVRPDDVVARIGGDEFVILIWQPELTERPLALAATLVNDMFRPCSFQDRECRFGASAGLACTPLAEVEDLLTSSDIALYKAKRGGRGQVGVFDAQDVEEMLRTKAMADDILRGIESSEFVPYYQPQIDASSGQVVGIEALARWEHPDKGIVPPSEFLSVAADLNVVSDIDSLIFEKAIAECSELFSGSDIIPSLSFNVSANRVIEGAYENIARHVSQYPGEIAFELLETIFLEEQDDVFLFQLDRLRDLGISIEVDDFGSGRASIVALQRIAPDRLKIDGRLVMPIAESTSAARLVKSIIEIGNALSIPVVAEGVETAEHARILAELGADRLQGYHFSKPLSGSRLRDYLFGSLRQACSN</sequence>
<name>A0ABV3RL16_9RHOB</name>
<dbReference type="InterPro" id="IPR043128">
    <property type="entry name" value="Rev_trsase/Diguanyl_cyclase"/>
</dbReference>
<dbReference type="InterPro" id="IPR000160">
    <property type="entry name" value="GGDEF_dom"/>
</dbReference>
<dbReference type="SUPFAM" id="SSF141868">
    <property type="entry name" value="EAL domain-like"/>
    <property type="match status" value="1"/>
</dbReference>
<dbReference type="InterPro" id="IPR029787">
    <property type="entry name" value="Nucleotide_cyclase"/>
</dbReference>
<dbReference type="CDD" id="cd01949">
    <property type="entry name" value="GGDEF"/>
    <property type="match status" value="1"/>
</dbReference>
<evidence type="ECO:0000313" key="5">
    <source>
        <dbReference type="EMBL" id="MEW9919654.1"/>
    </source>
</evidence>
<dbReference type="PANTHER" id="PTHR44757:SF2">
    <property type="entry name" value="BIOFILM ARCHITECTURE MAINTENANCE PROTEIN MBAA"/>
    <property type="match status" value="1"/>
</dbReference>
<dbReference type="Gene3D" id="3.20.20.450">
    <property type="entry name" value="EAL domain"/>
    <property type="match status" value="1"/>
</dbReference>
<dbReference type="Proteomes" id="UP001556098">
    <property type="component" value="Unassembled WGS sequence"/>
</dbReference>
<dbReference type="CDD" id="cd01948">
    <property type="entry name" value="EAL"/>
    <property type="match status" value="1"/>
</dbReference>
<dbReference type="SMART" id="SM00267">
    <property type="entry name" value="GGDEF"/>
    <property type="match status" value="1"/>
</dbReference>
<dbReference type="Pfam" id="PF00990">
    <property type="entry name" value="GGDEF"/>
    <property type="match status" value="1"/>
</dbReference>
<feature type="domain" description="EAL" evidence="3">
    <location>
        <begin position="704"/>
        <end position="955"/>
    </location>
</feature>
<evidence type="ECO:0000259" key="3">
    <source>
        <dbReference type="PROSITE" id="PS50883"/>
    </source>
</evidence>
<dbReference type="SMART" id="SM00052">
    <property type="entry name" value="EAL"/>
    <property type="match status" value="1"/>
</dbReference>
<evidence type="ECO:0000259" key="2">
    <source>
        <dbReference type="PROSITE" id="PS50112"/>
    </source>
</evidence>
<dbReference type="Pfam" id="PF00563">
    <property type="entry name" value="EAL"/>
    <property type="match status" value="1"/>
</dbReference>
<dbReference type="RefSeq" id="WP_367877359.1">
    <property type="nucleotide sequence ID" value="NZ_JBFNXX010000005.1"/>
</dbReference>
<dbReference type="PROSITE" id="PS50883">
    <property type="entry name" value="EAL"/>
    <property type="match status" value="1"/>
</dbReference>
<evidence type="ECO:0000256" key="1">
    <source>
        <dbReference type="SAM" id="Coils"/>
    </source>
</evidence>
<dbReference type="PROSITE" id="PS50887">
    <property type="entry name" value="GGDEF"/>
    <property type="match status" value="1"/>
</dbReference>
<dbReference type="CDD" id="cd00130">
    <property type="entry name" value="PAS"/>
    <property type="match status" value="1"/>
</dbReference>
<evidence type="ECO:0000313" key="6">
    <source>
        <dbReference type="Proteomes" id="UP001556098"/>
    </source>
</evidence>
<dbReference type="EMBL" id="JBFNXX010000005">
    <property type="protein sequence ID" value="MEW9919654.1"/>
    <property type="molecule type" value="Genomic_DNA"/>
</dbReference>
<dbReference type="Pfam" id="PF12860">
    <property type="entry name" value="PAS_7"/>
    <property type="match status" value="1"/>
</dbReference>
<dbReference type="PANTHER" id="PTHR44757">
    <property type="entry name" value="DIGUANYLATE CYCLASE DGCP"/>
    <property type="match status" value="1"/>
</dbReference>
<keyword evidence="1" id="KW-0175">Coiled coil</keyword>
<dbReference type="InterPro" id="IPR001633">
    <property type="entry name" value="EAL_dom"/>
</dbReference>
<dbReference type="InterPro" id="IPR052155">
    <property type="entry name" value="Biofilm_reg_signaling"/>
</dbReference>
<reference evidence="5 6" key="1">
    <citation type="submission" date="2024-07" db="EMBL/GenBank/DDBJ databases">
        <title>Marimonas sp.nov., isolated from tidal-flat sediment.</title>
        <authorList>
            <person name="Jayan J.N."/>
            <person name="Lee S.S."/>
        </authorList>
    </citation>
    <scope>NUCLEOTIDE SEQUENCE [LARGE SCALE GENOMIC DNA]</scope>
    <source>
        <strain evidence="5 6">MJW-29</strain>
    </source>
</reference>
<dbReference type="PROSITE" id="PS50112">
    <property type="entry name" value="PAS"/>
    <property type="match status" value="1"/>
</dbReference>
<dbReference type="SMART" id="SM00091">
    <property type="entry name" value="PAS"/>
    <property type="match status" value="3"/>
</dbReference>
<feature type="domain" description="GGDEF" evidence="4">
    <location>
        <begin position="564"/>
        <end position="695"/>
    </location>
</feature>
<feature type="coiled-coil region" evidence="1">
    <location>
        <begin position="506"/>
        <end position="533"/>
    </location>
</feature>
<feature type="domain" description="PAS" evidence="2">
    <location>
        <begin position="27"/>
        <end position="62"/>
    </location>
</feature>
<dbReference type="InterPro" id="IPR035919">
    <property type="entry name" value="EAL_sf"/>
</dbReference>
<dbReference type="InterPro" id="IPR035965">
    <property type="entry name" value="PAS-like_dom_sf"/>
</dbReference>
<dbReference type="NCBIfam" id="TIGR00254">
    <property type="entry name" value="GGDEF"/>
    <property type="match status" value="1"/>
</dbReference>
<dbReference type="SUPFAM" id="SSF55785">
    <property type="entry name" value="PYP-like sensor domain (PAS domain)"/>
    <property type="match status" value="2"/>
</dbReference>
<evidence type="ECO:0000259" key="4">
    <source>
        <dbReference type="PROSITE" id="PS50887"/>
    </source>
</evidence>
<accession>A0ABV3RL16</accession>
<dbReference type="InterPro" id="IPR000014">
    <property type="entry name" value="PAS"/>
</dbReference>
<comment type="caution">
    <text evidence="5">The sequence shown here is derived from an EMBL/GenBank/DDBJ whole genome shotgun (WGS) entry which is preliminary data.</text>
</comment>
<dbReference type="Gene3D" id="3.30.450.20">
    <property type="entry name" value="PAS domain"/>
    <property type="match status" value="3"/>
</dbReference>